<dbReference type="Gene3D" id="3.30.1370.10">
    <property type="entry name" value="K Homology domain, type 1"/>
    <property type="match status" value="1"/>
</dbReference>
<feature type="region of interest" description="Disordered" evidence="5">
    <location>
        <begin position="610"/>
        <end position="660"/>
    </location>
</feature>
<evidence type="ECO:0000259" key="6">
    <source>
        <dbReference type="SMART" id="SM00322"/>
    </source>
</evidence>
<feature type="region of interest" description="Disordered" evidence="5">
    <location>
        <begin position="737"/>
        <end position="788"/>
    </location>
</feature>
<evidence type="ECO:0000256" key="5">
    <source>
        <dbReference type="SAM" id="MobiDB-lite"/>
    </source>
</evidence>
<sequence length="788" mass="83012">MASKLDSTSANDSQLAQSPIAKSISTNSANSPKVSMFGIKSGFVIPKNKLSGSLVPIYRGVSKVDSGDVGKEENSKQVQRKTRWGVDLTQDASVRKGRSLAYQTRVEQITQQLKSGSLELGEDQGSQTPERSSNVDSVDQLNLSKSHNRESLELEKRELIGEILRLNPNYKAPPDYKPLLKEAKVPISVKAHPGYNFIGLILGPASNTQKRLEEETGAKVRVYGTKRTSREKCEITRSDAAEAQGIYDDLYVHILADTYEKVDAAVSLVELLVTPVFPIPAVSAGDGVDDANQSQKDSSVPAHSTVPVSVAYQGVVQPAVAPPAHAALPHFQPYPGPWPPHFPPYLTSAPSSSGFPPTSISQFPPPAVSGPESHNMQNFRPPLSQHTAPSGHGYPPMGPQAPQSTPQTRPTPMIPQSGPASPGGGFLYTSRPLTSTTPPLPQRPNTMFSMFPPSSIPPQMPHPVVQRGNAPFQPGQNFTPRPPFSHQHSSKAPSHAPAPAMGSSATPTFMPPGRVPSLSPRPFSVSSSASLPAITSPSPYPLVQTQTQPVPFSTTRPPVPVSSIAAAPSVAPPSQLTVPAVSGQPAMGGFFPLKPSVSVLPITSPKPQHLSLGDFTFQPHRASSPMPSPHSAPPNNPSPAAQLPPLFAPAPQQPSFRPAAPNLGMMMPGPLRQPPPASVGLPFSANPANMLASTRLPSFSNAGPLSSSQVDVGRNFLPAPPSGLPGSAPSRAAALIQAHGQQGPSPPVRPPHGYVPFSPISIPPTLPRPQGGGGDPEYEDLMASVGVK</sequence>
<name>A0A7I8KPX7_SPIIN</name>
<dbReference type="Proteomes" id="UP000663760">
    <property type="component" value="Chromosome 7"/>
</dbReference>
<feature type="compositionally biased region" description="Polar residues" evidence="5">
    <location>
        <begin position="349"/>
        <end position="362"/>
    </location>
</feature>
<feature type="compositionally biased region" description="Polar residues" evidence="5">
    <location>
        <begin position="124"/>
        <end position="145"/>
    </location>
</feature>
<dbReference type="InterPro" id="IPR036612">
    <property type="entry name" value="KH_dom_type_1_sf"/>
</dbReference>
<dbReference type="InterPro" id="IPR055256">
    <property type="entry name" value="KH_1_KHDC4/BBP-like"/>
</dbReference>
<accession>A0A7I8KPX7</accession>
<dbReference type="InterPro" id="IPR047086">
    <property type="entry name" value="SF1-HH_sf"/>
</dbReference>
<keyword evidence="2" id="KW-0863">Zinc-finger</keyword>
<evidence type="ECO:0000313" key="7">
    <source>
        <dbReference type="EMBL" id="CAA7399134.1"/>
    </source>
</evidence>
<feature type="compositionally biased region" description="Pro residues" evidence="5">
    <location>
        <begin position="626"/>
        <end position="637"/>
    </location>
</feature>
<protein>
    <recommendedName>
        <fullName evidence="6">K Homology domain-containing protein</fullName>
    </recommendedName>
</protein>
<dbReference type="Gene3D" id="6.10.140.1790">
    <property type="match status" value="1"/>
</dbReference>
<reference evidence="7" key="1">
    <citation type="submission" date="2020-02" db="EMBL/GenBank/DDBJ databases">
        <authorList>
            <person name="Scholz U."/>
            <person name="Mascher M."/>
            <person name="Fiebig A."/>
        </authorList>
    </citation>
    <scope>NUCLEOTIDE SEQUENCE</scope>
</reference>
<feature type="region of interest" description="Disordered" evidence="5">
    <location>
        <begin position="1"/>
        <end position="31"/>
    </location>
</feature>
<keyword evidence="8" id="KW-1185">Reference proteome</keyword>
<dbReference type="GO" id="GO:0008270">
    <property type="term" value="F:zinc ion binding"/>
    <property type="evidence" value="ECO:0007669"/>
    <property type="project" value="UniProtKB-KW"/>
</dbReference>
<feature type="compositionally biased region" description="Polar residues" evidence="5">
    <location>
        <begin position="401"/>
        <end position="410"/>
    </location>
</feature>
<feature type="region of interest" description="Disordered" evidence="5">
    <location>
        <begin position="116"/>
        <end position="146"/>
    </location>
</feature>
<keyword evidence="4" id="KW-0694">RNA-binding</keyword>
<dbReference type="OrthoDB" id="6777263at2759"/>
<dbReference type="InterPro" id="IPR004087">
    <property type="entry name" value="KH_dom"/>
</dbReference>
<dbReference type="PANTHER" id="PTHR11208">
    <property type="entry name" value="RNA-BINDING PROTEIN RELATED"/>
    <property type="match status" value="1"/>
</dbReference>
<organism evidence="7 8">
    <name type="scientific">Spirodela intermedia</name>
    <name type="common">Intermediate duckweed</name>
    <dbReference type="NCBI Taxonomy" id="51605"/>
    <lineage>
        <taxon>Eukaryota</taxon>
        <taxon>Viridiplantae</taxon>
        <taxon>Streptophyta</taxon>
        <taxon>Embryophyta</taxon>
        <taxon>Tracheophyta</taxon>
        <taxon>Spermatophyta</taxon>
        <taxon>Magnoliopsida</taxon>
        <taxon>Liliopsida</taxon>
        <taxon>Araceae</taxon>
        <taxon>Lemnoideae</taxon>
        <taxon>Spirodela</taxon>
    </lineage>
</organism>
<keyword evidence="3" id="KW-0862">Zinc</keyword>
<dbReference type="InterPro" id="IPR045071">
    <property type="entry name" value="BBP-like"/>
</dbReference>
<dbReference type="GO" id="GO:0048024">
    <property type="term" value="P:regulation of mRNA splicing, via spliceosome"/>
    <property type="evidence" value="ECO:0007669"/>
    <property type="project" value="TreeGrafter"/>
</dbReference>
<dbReference type="PANTHER" id="PTHR11208:SF98">
    <property type="entry name" value="RNA-BINDING KH DOMAIN-CONTAINING PROTEIN"/>
    <property type="match status" value="1"/>
</dbReference>
<dbReference type="AlphaFoldDB" id="A0A7I8KPX7"/>
<feature type="compositionally biased region" description="Polar residues" evidence="5">
    <location>
        <begin position="372"/>
        <end position="388"/>
    </location>
</feature>
<dbReference type="EMBL" id="LR746270">
    <property type="protein sequence ID" value="CAA7399134.1"/>
    <property type="molecule type" value="Genomic_DNA"/>
</dbReference>
<dbReference type="Pfam" id="PF16275">
    <property type="entry name" value="SF1-HH"/>
    <property type="match status" value="1"/>
</dbReference>
<feature type="compositionally biased region" description="Low complexity" evidence="5">
    <location>
        <begin position="485"/>
        <end position="500"/>
    </location>
</feature>
<dbReference type="SUPFAM" id="SSF54791">
    <property type="entry name" value="Eukaryotic type KH-domain (KH-domain type I)"/>
    <property type="match status" value="1"/>
</dbReference>
<dbReference type="GO" id="GO:0003729">
    <property type="term" value="F:mRNA binding"/>
    <property type="evidence" value="ECO:0007669"/>
    <property type="project" value="TreeGrafter"/>
</dbReference>
<evidence type="ECO:0000256" key="4">
    <source>
        <dbReference type="ARBA" id="ARBA00022884"/>
    </source>
</evidence>
<dbReference type="InterPro" id="IPR032570">
    <property type="entry name" value="SF1-HH"/>
</dbReference>
<evidence type="ECO:0000313" key="8">
    <source>
        <dbReference type="Proteomes" id="UP000663760"/>
    </source>
</evidence>
<evidence type="ECO:0000256" key="3">
    <source>
        <dbReference type="ARBA" id="ARBA00022833"/>
    </source>
</evidence>
<dbReference type="SMART" id="SM00322">
    <property type="entry name" value="KH"/>
    <property type="match status" value="1"/>
</dbReference>
<proteinExistence type="predicted"/>
<evidence type="ECO:0000256" key="1">
    <source>
        <dbReference type="ARBA" id="ARBA00022723"/>
    </source>
</evidence>
<dbReference type="GO" id="GO:0005634">
    <property type="term" value="C:nucleus"/>
    <property type="evidence" value="ECO:0007669"/>
    <property type="project" value="TreeGrafter"/>
</dbReference>
<keyword evidence="1" id="KW-0479">Metal-binding</keyword>
<dbReference type="Pfam" id="PF22675">
    <property type="entry name" value="KH-I_KHDC4-BBP"/>
    <property type="match status" value="1"/>
</dbReference>
<feature type="region of interest" description="Disordered" evidence="5">
    <location>
        <begin position="349"/>
        <end position="521"/>
    </location>
</feature>
<feature type="compositionally biased region" description="Low complexity" evidence="5">
    <location>
        <begin position="429"/>
        <end position="453"/>
    </location>
</feature>
<feature type="compositionally biased region" description="Polar residues" evidence="5">
    <location>
        <begin position="1"/>
        <end position="17"/>
    </location>
</feature>
<feature type="domain" description="K Homology" evidence="6">
    <location>
        <begin position="183"/>
        <end position="274"/>
    </location>
</feature>
<gene>
    <name evidence="7" type="ORF">SI8410_07009804</name>
</gene>
<evidence type="ECO:0000256" key="2">
    <source>
        <dbReference type="ARBA" id="ARBA00022771"/>
    </source>
</evidence>